<dbReference type="EMBL" id="MFQB01000029">
    <property type="protein sequence ID" value="OGH67535.1"/>
    <property type="molecule type" value="Genomic_DNA"/>
</dbReference>
<organism evidence="5 6">
    <name type="scientific">Candidatus Magasanikbacteria bacterium RIFCSPHIGHO2_02_FULL_47_14</name>
    <dbReference type="NCBI Taxonomy" id="1798680"/>
    <lineage>
        <taxon>Bacteria</taxon>
        <taxon>Candidatus Magasanikiibacteriota</taxon>
    </lineage>
</organism>
<evidence type="ECO:0000256" key="3">
    <source>
        <dbReference type="ARBA" id="ARBA00023274"/>
    </source>
</evidence>
<dbReference type="GO" id="GO:0003735">
    <property type="term" value="F:structural constituent of ribosome"/>
    <property type="evidence" value="ECO:0007669"/>
    <property type="project" value="InterPro"/>
</dbReference>
<dbReference type="GO" id="GO:0006412">
    <property type="term" value="P:translation"/>
    <property type="evidence" value="ECO:0007669"/>
    <property type="project" value="UniProtKB-UniRule"/>
</dbReference>
<gene>
    <name evidence="4" type="primary">rplM</name>
    <name evidence="5" type="ORF">A3J66_02990</name>
</gene>
<dbReference type="AlphaFoldDB" id="A0A1F6M7E6"/>
<comment type="function">
    <text evidence="4">This protein is one of the early assembly proteins of the 50S ribosomal subunit, although it is not seen to bind rRNA by itself. It is important during the early stages of 50S assembly.</text>
</comment>
<dbReference type="HAMAP" id="MF_01366">
    <property type="entry name" value="Ribosomal_uL13"/>
    <property type="match status" value="1"/>
</dbReference>
<dbReference type="SUPFAM" id="SSF52161">
    <property type="entry name" value="Ribosomal protein L13"/>
    <property type="match status" value="1"/>
</dbReference>
<accession>A0A1F6M7E6</accession>
<name>A0A1F6M7E6_9BACT</name>
<evidence type="ECO:0000256" key="4">
    <source>
        <dbReference type="HAMAP-Rule" id="MF_01366"/>
    </source>
</evidence>
<reference evidence="5 6" key="1">
    <citation type="journal article" date="2016" name="Nat. Commun.">
        <title>Thousands of microbial genomes shed light on interconnected biogeochemical processes in an aquifer system.</title>
        <authorList>
            <person name="Anantharaman K."/>
            <person name="Brown C.T."/>
            <person name="Hug L.A."/>
            <person name="Sharon I."/>
            <person name="Castelle C.J."/>
            <person name="Probst A.J."/>
            <person name="Thomas B.C."/>
            <person name="Singh A."/>
            <person name="Wilkins M.J."/>
            <person name="Karaoz U."/>
            <person name="Brodie E.L."/>
            <person name="Williams K.H."/>
            <person name="Hubbard S.S."/>
            <person name="Banfield J.F."/>
        </authorList>
    </citation>
    <scope>NUCLEOTIDE SEQUENCE [LARGE SCALE GENOMIC DNA]</scope>
</reference>
<dbReference type="GO" id="GO:0003729">
    <property type="term" value="F:mRNA binding"/>
    <property type="evidence" value="ECO:0007669"/>
    <property type="project" value="TreeGrafter"/>
</dbReference>
<protein>
    <recommendedName>
        <fullName evidence="4">Large ribosomal subunit protein uL13</fullName>
    </recommendedName>
</protein>
<evidence type="ECO:0000256" key="1">
    <source>
        <dbReference type="ARBA" id="ARBA00006227"/>
    </source>
</evidence>
<comment type="caution">
    <text evidence="5">The sequence shown here is derived from an EMBL/GenBank/DDBJ whole genome shotgun (WGS) entry which is preliminary data.</text>
</comment>
<dbReference type="Proteomes" id="UP000176282">
    <property type="component" value="Unassembled WGS sequence"/>
</dbReference>
<dbReference type="InterPro" id="IPR005823">
    <property type="entry name" value="Ribosomal_uL13_bac-type"/>
</dbReference>
<dbReference type="STRING" id="1798680.A3J66_02990"/>
<dbReference type="GO" id="GO:1990904">
    <property type="term" value="C:ribonucleoprotein complex"/>
    <property type="evidence" value="ECO:0007669"/>
    <property type="project" value="UniProtKB-KW"/>
</dbReference>
<dbReference type="InterPro" id="IPR036899">
    <property type="entry name" value="Ribosomal_uL13_sf"/>
</dbReference>
<evidence type="ECO:0000313" key="6">
    <source>
        <dbReference type="Proteomes" id="UP000176282"/>
    </source>
</evidence>
<dbReference type="Gene3D" id="3.90.1180.10">
    <property type="entry name" value="Ribosomal protein L13"/>
    <property type="match status" value="1"/>
</dbReference>
<sequence length="119" mass="13417">MKAITRETMTIDATGKAPGRVATQIALYLRGKHKPDFQPHIDAGDLVHVVNAAKIEFTGRKLVQKDYRHHTMHPGGLKRTPAKAVFESDPAKVIRHAVYGMLPKNKHRDEMMKRLKIDA</sequence>
<dbReference type="InterPro" id="IPR005822">
    <property type="entry name" value="Ribosomal_uL13"/>
</dbReference>
<dbReference type="PANTHER" id="PTHR11545:SF2">
    <property type="entry name" value="LARGE RIBOSOMAL SUBUNIT PROTEIN UL13M"/>
    <property type="match status" value="1"/>
</dbReference>
<comment type="subunit">
    <text evidence="4">Part of the 50S ribosomal subunit.</text>
</comment>
<comment type="similarity">
    <text evidence="1 4">Belongs to the universal ribosomal protein uL13 family.</text>
</comment>
<proteinExistence type="inferred from homology"/>
<dbReference type="PANTHER" id="PTHR11545">
    <property type="entry name" value="RIBOSOMAL PROTEIN L13"/>
    <property type="match status" value="1"/>
</dbReference>
<dbReference type="CDD" id="cd00392">
    <property type="entry name" value="Ribosomal_L13"/>
    <property type="match status" value="1"/>
</dbReference>
<evidence type="ECO:0000256" key="2">
    <source>
        <dbReference type="ARBA" id="ARBA00022980"/>
    </source>
</evidence>
<evidence type="ECO:0000313" key="5">
    <source>
        <dbReference type="EMBL" id="OGH67535.1"/>
    </source>
</evidence>
<dbReference type="GO" id="GO:0017148">
    <property type="term" value="P:negative regulation of translation"/>
    <property type="evidence" value="ECO:0007669"/>
    <property type="project" value="TreeGrafter"/>
</dbReference>
<keyword evidence="3 4" id="KW-0687">Ribonucleoprotein</keyword>
<dbReference type="GO" id="GO:0005840">
    <property type="term" value="C:ribosome"/>
    <property type="evidence" value="ECO:0007669"/>
    <property type="project" value="UniProtKB-KW"/>
</dbReference>
<keyword evidence="2 4" id="KW-0689">Ribosomal protein</keyword>
<dbReference type="Pfam" id="PF00572">
    <property type="entry name" value="Ribosomal_L13"/>
    <property type="match status" value="1"/>
</dbReference>
<dbReference type="PIRSF" id="PIRSF002181">
    <property type="entry name" value="Ribosomal_L13"/>
    <property type="match status" value="1"/>
</dbReference>
<dbReference type="NCBIfam" id="TIGR01066">
    <property type="entry name" value="rplM_bact"/>
    <property type="match status" value="1"/>
</dbReference>